<comment type="similarity">
    <text evidence="1 3">Belongs to the short-chain dehydrogenases/reductases (SDR) family.</text>
</comment>
<protein>
    <submittedName>
        <fullName evidence="4">SDR family oxidoreductase</fullName>
    </submittedName>
</protein>
<gene>
    <name evidence="4" type="ORF">FJ657_06760</name>
</gene>
<comment type="caution">
    <text evidence="4">The sequence shown here is derived from an EMBL/GenBank/DDBJ whole genome shotgun (WGS) entry which is preliminary data.</text>
</comment>
<evidence type="ECO:0000313" key="5">
    <source>
        <dbReference type="Proteomes" id="UP000316252"/>
    </source>
</evidence>
<dbReference type="Pfam" id="PF00106">
    <property type="entry name" value="adh_short"/>
    <property type="match status" value="1"/>
</dbReference>
<dbReference type="AlphaFoldDB" id="A0A506Y0U5"/>
<keyword evidence="5" id="KW-1185">Reference proteome</keyword>
<evidence type="ECO:0000256" key="1">
    <source>
        <dbReference type="ARBA" id="ARBA00006484"/>
    </source>
</evidence>
<accession>A0A506Y0U5</accession>
<dbReference type="Proteomes" id="UP000316252">
    <property type="component" value="Unassembled WGS sequence"/>
</dbReference>
<dbReference type="NCBIfam" id="NF006119">
    <property type="entry name" value="PRK08264.1-5"/>
    <property type="match status" value="1"/>
</dbReference>
<dbReference type="PANTHER" id="PTHR44169:SF6">
    <property type="entry name" value="NADPH-DEPENDENT 1-ACYLDIHYDROXYACETONE PHOSPHATE REDUCTASE"/>
    <property type="match status" value="1"/>
</dbReference>
<dbReference type="RefSeq" id="WP_141162942.1">
    <property type="nucleotide sequence ID" value="NZ_VHQG01000002.1"/>
</dbReference>
<dbReference type="PRINTS" id="PR00081">
    <property type="entry name" value="GDHRDH"/>
</dbReference>
<dbReference type="PANTHER" id="PTHR44169">
    <property type="entry name" value="NADPH-DEPENDENT 1-ACYLDIHYDROXYACETONE PHOSPHATE REDUCTASE"/>
    <property type="match status" value="1"/>
</dbReference>
<dbReference type="InterPro" id="IPR036291">
    <property type="entry name" value="NAD(P)-bd_dom_sf"/>
</dbReference>
<sequence>MTDLSGAVVLVTGANGGLGAEFVTQALDRGASRVYATARRPRDWADERVIPLALDVTDQASVDAAVAAASDVTIVVNNAGVGGAASLLAASVEEVEALFATNVFGALRVAKSFAPVLGANGGGALVDLHSVLSWIALAGGYSASKAAFWSITNSLRVELAPQGTQVLGAHLGYTDTPMIEHLDTEKNAPSDVVAAIWDAVVAGEHEVLVDQVSRDVRAKLSGPVEGMYPQLG</sequence>
<dbReference type="GO" id="GO:0016491">
    <property type="term" value="F:oxidoreductase activity"/>
    <property type="evidence" value="ECO:0007669"/>
    <property type="project" value="UniProtKB-KW"/>
</dbReference>
<dbReference type="PRINTS" id="PR00080">
    <property type="entry name" value="SDRFAMILY"/>
</dbReference>
<dbReference type="InterPro" id="IPR002347">
    <property type="entry name" value="SDR_fam"/>
</dbReference>
<proteinExistence type="inferred from homology"/>
<organism evidence="4 5">
    <name type="scientific">Schumannella soli</name>
    <dbReference type="NCBI Taxonomy" id="2590779"/>
    <lineage>
        <taxon>Bacteria</taxon>
        <taxon>Bacillati</taxon>
        <taxon>Actinomycetota</taxon>
        <taxon>Actinomycetes</taxon>
        <taxon>Micrococcales</taxon>
        <taxon>Microbacteriaceae</taxon>
        <taxon>Schumannella</taxon>
    </lineage>
</organism>
<name>A0A506Y0U5_9MICO</name>
<dbReference type="SUPFAM" id="SSF51735">
    <property type="entry name" value="NAD(P)-binding Rossmann-fold domains"/>
    <property type="match status" value="1"/>
</dbReference>
<keyword evidence="2" id="KW-0560">Oxidoreductase</keyword>
<dbReference type="OrthoDB" id="3212478at2"/>
<evidence type="ECO:0000313" key="4">
    <source>
        <dbReference type="EMBL" id="TPW75582.1"/>
    </source>
</evidence>
<dbReference type="EMBL" id="VHQG01000002">
    <property type="protein sequence ID" value="TPW75582.1"/>
    <property type="molecule type" value="Genomic_DNA"/>
</dbReference>
<evidence type="ECO:0000256" key="2">
    <source>
        <dbReference type="ARBA" id="ARBA00023002"/>
    </source>
</evidence>
<dbReference type="Gene3D" id="3.40.50.720">
    <property type="entry name" value="NAD(P)-binding Rossmann-like Domain"/>
    <property type="match status" value="1"/>
</dbReference>
<evidence type="ECO:0000256" key="3">
    <source>
        <dbReference type="RuleBase" id="RU000363"/>
    </source>
</evidence>
<reference evidence="4 5" key="1">
    <citation type="submission" date="2019-06" db="EMBL/GenBank/DDBJ databases">
        <authorList>
            <person name="Li F."/>
        </authorList>
    </citation>
    <scope>NUCLEOTIDE SEQUENCE [LARGE SCALE GENOMIC DNA]</scope>
    <source>
        <strain evidence="4 5">10F1D-1</strain>
    </source>
</reference>